<dbReference type="PANTHER" id="PTHR31935">
    <property type="entry name" value="COILED-COIL DOMAIN-CONTAINING PROTEIN 13"/>
    <property type="match status" value="1"/>
</dbReference>
<feature type="region of interest" description="Disordered" evidence="2">
    <location>
        <begin position="620"/>
        <end position="651"/>
    </location>
</feature>
<dbReference type="GO" id="GO:0031122">
    <property type="term" value="P:cytoplasmic microtubule organization"/>
    <property type="evidence" value="ECO:0007669"/>
    <property type="project" value="TreeGrafter"/>
</dbReference>
<gene>
    <name evidence="3" type="primary">CCDC13</name>
    <name evidence="3" type="synonym">LOC108937521</name>
</gene>
<feature type="coiled-coil region" evidence="1">
    <location>
        <begin position="656"/>
        <end position="693"/>
    </location>
</feature>
<reference evidence="3 4" key="1">
    <citation type="submission" date="2019-04" db="EMBL/GenBank/DDBJ databases">
        <authorList>
            <consortium name="Wellcome Sanger Institute Data Sharing"/>
        </authorList>
    </citation>
    <scope>NUCLEOTIDE SEQUENCE [LARGE SCALE GENOMIC DNA]</scope>
</reference>
<organism evidence="3 4">
    <name type="scientific">Scleropages formosus</name>
    <name type="common">Asian bonytongue</name>
    <name type="synonym">Osteoglossum formosum</name>
    <dbReference type="NCBI Taxonomy" id="113540"/>
    <lineage>
        <taxon>Eukaryota</taxon>
        <taxon>Metazoa</taxon>
        <taxon>Chordata</taxon>
        <taxon>Craniata</taxon>
        <taxon>Vertebrata</taxon>
        <taxon>Euteleostomi</taxon>
        <taxon>Actinopterygii</taxon>
        <taxon>Neopterygii</taxon>
        <taxon>Teleostei</taxon>
        <taxon>Osteoglossocephala</taxon>
        <taxon>Osteoglossomorpha</taxon>
        <taxon>Osteoglossiformes</taxon>
        <taxon>Osteoglossidae</taxon>
        <taxon>Scleropages</taxon>
    </lineage>
</organism>
<feature type="coiled-coil region" evidence="1">
    <location>
        <begin position="144"/>
        <end position="185"/>
    </location>
</feature>
<keyword evidence="1" id="KW-0175">Coiled coil</keyword>
<evidence type="ECO:0000256" key="2">
    <source>
        <dbReference type="SAM" id="MobiDB-lite"/>
    </source>
</evidence>
<protein>
    <submittedName>
        <fullName evidence="3">Coiled-coil domain containing 13</fullName>
    </submittedName>
</protein>
<dbReference type="Proteomes" id="UP000694397">
    <property type="component" value="Chromosome 7"/>
</dbReference>
<feature type="compositionally biased region" description="Basic and acidic residues" evidence="2">
    <location>
        <begin position="50"/>
        <end position="62"/>
    </location>
</feature>
<reference evidence="3" key="2">
    <citation type="submission" date="2025-08" db="UniProtKB">
        <authorList>
            <consortium name="Ensembl"/>
        </authorList>
    </citation>
    <scope>IDENTIFICATION</scope>
</reference>
<accession>A0A8C9RG20</accession>
<keyword evidence="4" id="KW-1185">Reference proteome</keyword>
<feature type="coiled-coil region" evidence="1">
    <location>
        <begin position="213"/>
        <end position="247"/>
    </location>
</feature>
<feature type="region of interest" description="Disordered" evidence="2">
    <location>
        <begin position="46"/>
        <end position="83"/>
    </location>
</feature>
<dbReference type="GeneTree" id="ENSGT00390000000596"/>
<evidence type="ECO:0000313" key="3">
    <source>
        <dbReference type="Ensembl" id="ENSSFOP00015015184.1"/>
    </source>
</evidence>
<dbReference type="PANTHER" id="PTHR31935:SF1">
    <property type="entry name" value="COILED-COIL DOMAIN-CONTAINING PROTEIN 13"/>
    <property type="match status" value="1"/>
</dbReference>
<feature type="region of interest" description="Disordered" evidence="2">
    <location>
        <begin position="504"/>
        <end position="547"/>
    </location>
</feature>
<dbReference type="OrthoDB" id="10258312at2759"/>
<sequence>MEMCCSERSPVASAIPWHSEDERIKANLRLQFQALQELQLKRLQKRLEKKKPEEKRMEKQEHSGVLLDGNGRDDLKLPDLNLKSPSNRMLREEAALVQDEGGRIPSIVSQKHPERKNVNKRKEGDLLVSKDSHGMSEDVAAAKIVQLAKRNKELTAALEQEQTKVKQAKNRVKDLEKELQNLISLNVARGDKKMSSKLQESWASQFLAESPEVKSLQEKLSAANFKITEYRNQIQAVKQELKMAHKVLSSEVGEDVSLQQLLSSPGTWRGRSQQILALQARVRELEQQLGQAAHKRMQSDAEPHEDTQRSPFPRDKSVGHLRNMEREKREAVERLTEAYESLLKDHEELKKKLDASKARNQILSTEAKTLRTQVTTLLDKGQHDNELIDTLQRQMKQLREALKQLSQQHLLSQETQRNLEQRLNSEAQRYGGLVEQLRLMVAERELKIKTLEKEVQAELLRSRDSEDCRAKGAACTFRAAPTEDDITKSSVSKLSHDIVEAGAAVPPSGGKDFAGDHSGVSSEQKLQEEQQRIGTAPASGRTSTIGSNAAQVQSLKVKFEEYRALYQAASVERDKLLELVKVHQAREQSATNKVLEAEQKLQEERRRGVFLEQQLAKARMDQGKELRSKGGAKGRAGASVSSCTSQTDLSPGSHLGIAMEAQINELSARLDAQQEESEALRATLRNLRQAKENDLRLYSEMIDQVKQVFLQALRQHRRDTSPGTQC</sequence>
<dbReference type="Ensembl" id="ENSSFOT00015015364.2">
    <property type="protein sequence ID" value="ENSSFOP00015015184.1"/>
    <property type="gene ID" value="ENSSFOG00015009805.2"/>
</dbReference>
<name>A0A8C9RG20_SCLFO</name>
<feature type="region of interest" description="Disordered" evidence="2">
    <location>
        <begin position="289"/>
        <end position="318"/>
    </location>
</feature>
<dbReference type="AlphaFoldDB" id="A0A8C9RG20"/>
<dbReference type="GO" id="GO:0034451">
    <property type="term" value="C:centriolar satellite"/>
    <property type="evidence" value="ECO:0007669"/>
    <property type="project" value="TreeGrafter"/>
</dbReference>
<dbReference type="GO" id="GO:1905515">
    <property type="term" value="P:non-motile cilium assembly"/>
    <property type="evidence" value="ECO:0007669"/>
    <property type="project" value="TreeGrafter"/>
</dbReference>
<evidence type="ECO:0000313" key="4">
    <source>
        <dbReference type="Proteomes" id="UP000694397"/>
    </source>
</evidence>
<dbReference type="InterPro" id="IPR038929">
    <property type="entry name" value="CCDC13"/>
</dbReference>
<evidence type="ECO:0000256" key="1">
    <source>
        <dbReference type="SAM" id="Coils"/>
    </source>
</evidence>
<proteinExistence type="predicted"/>
<feature type="compositionally biased region" description="Basic and acidic residues" evidence="2">
    <location>
        <begin position="297"/>
        <end position="318"/>
    </location>
</feature>
<reference evidence="3" key="3">
    <citation type="submission" date="2025-09" db="UniProtKB">
        <authorList>
            <consortium name="Ensembl"/>
        </authorList>
    </citation>
    <scope>IDENTIFICATION</scope>
</reference>